<evidence type="ECO:0000256" key="5">
    <source>
        <dbReference type="ARBA" id="ARBA00022500"/>
    </source>
</evidence>
<dbReference type="OrthoDB" id="5297029at2"/>
<dbReference type="InterPro" id="IPR005503">
    <property type="entry name" value="FliL"/>
</dbReference>
<organism evidence="11 12">
    <name type="scientific">Malikia granosa</name>
    <dbReference type="NCBI Taxonomy" id="263067"/>
    <lineage>
        <taxon>Bacteria</taxon>
        <taxon>Pseudomonadati</taxon>
        <taxon>Pseudomonadota</taxon>
        <taxon>Betaproteobacteria</taxon>
        <taxon>Burkholderiales</taxon>
        <taxon>Comamonadaceae</taxon>
        <taxon>Malikia</taxon>
    </lineage>
</organism>
<keyword evidence="11" id="KW-0282">Flagellum</keyword>
<evidence type="ECO:0000256" key="1">
    <source>
        <dbReference type="ARBA" id="ARBA00002254"/>
    </source>
</evidence>
<evidence type="ECO:0000256" key="9">
    <source>
        <dbReference type="ARBA" id="ARBA00023136"/>
    </source>
</evidence>
<dbReference type="NCBIfam" id="NF005435">
    <property type="entry name" value="PRK07021.1"/>
    <property type="match status" value="1"/>
</dbReference>
<dbReference type="EMBL" id="PVLQ01000031">
    <property type="protein sequence ID" value="PRD65306.1"/>
    <property type="molecule type" value="Genomic_DNA"/>
</dbReference>
<evidence type="ECO:0000313" key="11">
    <source>
        <dbReference type="EMBL" id="PRD65306.1"/>
    </source>
</evidence>
<accession>A0A2S9K4B1</accession>
<keyword evidence="9 10" id="KW-0472">Membrane</keyword>
<evidence type="ECO:0000256" key="2">
    <source>
        <dbReference type="ARBA" id="ARBA00004162"/>
    </source>
</evidence>
<dbReference type="Pfam" id="PF03748">
    <property type="entry name" value="FliL"/>
    <property type="match status" value="1"/>
</dbReference>
<keyword evidence="4" id="KW-1003">Cell membrane</keyword>
<dbReference type="AlphaFoldDB" id="A0A2S9K4B1"/>
<protein>
    <recommendedName>
        <fullName evidence="10">Flagellar protein FliL</fullName>
    </recommendedName>
</protein>
<keyword evidence="10" id="KW-0997">Cell inner membrane</keyword>
<sequence>MATAAPKSSDADAGADKKPAWKKWLPIALLALVGAGAAGGWFIWKGSSKQESHAEEQAAAALQPPVFHPLEPFTVNLNGDGQFLQIALTLQLASQKEVEHLKVYLPQVRSRLLMLISSKTGEEISSTEGKQHLIEEIMAAVREPFAPGLPEVKISNVFITSFVIQ</sequence>
<evidence type="ECO:0000256" key="8">
    <source>
        <dbReference type="ARBA" id="ARBA00022989"/>
    </source>
</evidence>
<dbReference type="GO" id="GO:0071978">
    <property type="term" value="P:bacterial-type flagellum-dependent swarming motility"/>
    <property type="evidence" value="ECO:0007669"/>
    <property type="project" value="TreeGrafter"/>
</dbReference>
<dbReference type="PANTHER" id="PTHR35091">
    <property type="entry name" value="FLAGELLAR PROTEIN FLIL"/>
    <property type="match status" value="1"/>
</dbReference>
<comment type="similarity">
    <text evidence="3 10">Belongs to the FliL family.</text>
</comment>
<comment type="caution">
    <text evidence="11">The sequence shown here is derived from an EMBL/GenBank/DDBJ whole genome shotgun (WGS) entry which is preliminary data.</text>
</comment>
<proteinExistence type="inferred from homology"/>
<evidence type="ECO:0000256" key="7">
    <source>
        <dbReference type="ARBA" id="ARBA00022779"/>
    </source>
</evidence>
<keyword evidence="11" id="KW-0966">Cell projection</keyword>
<dbReference type="RefSeq" id="WP_105748403.1">
    <property type="nucleotide sequence ID" value="NZ_PVLQ01000031.1"/>
</dbReference>
<evidence type="ECO:0000256" key="4">
    <source>
        <dbReference type="ARBA" id="ARBA00022475"/>
    </source>
</evidence>
<keyword evidence="5 10" id="KW-0145">Chemotaxis</keyword>
<keyword evidence="6 10" id="KW-0812">Transmembrane</keyword>
<dbReference type="GO" id="GO:0005886">
    <property type="term" value="C:plasma membrane"/>
    <property type="evidence" value="ECO:0007669"/>
    <property type="project" value="UniProtKB-SubCell"/>
</dbReference>
<evidence type="ECO:0000256" key="6">
    <source>
        <dbReference type="ARBA" id="ARBA00022692"/>
    </source>
</evidence>
<evidence type="ECO:0000256" key="10">
    <source>
        <dbReference type="RuleBase" id="RU364125"/>
    </source>
</evidence>
<dbReference type="Proteomes" id="UP000238589">
    <property type="component" value="Unassembled WGS sequence"/>
</dbReference>
<keyword evidence="8 10" id="KW-1133">Transmembrane helix</keyword>
<dbReference type="GO" id="GO:0006935">
    <property type="term" value="P:chemotaxis"/>
    <property type="evidence" value="ECO:0007669"/>
    <property type="project" value="UniProtKB-KW"/>
</dbReference>
<comment type="subcellular location">
    <subcellularLocation>
        <location evidence="10">Cell inner membrane</location>
    </subcellularLocation>
    <subcellularLocation>
        <location evidence="2">Cell membrane</location>
        <topology evidence="2">Single-pass membrane protein</topology>
    </subcellularLocation>
</comment>
<dbReference type="GO" id="GO:0009425">
    <property type="term" value="C:bacterial-type flagellum basal body"/>
    <property type="evidence" value="ECO:0007669"/>
    <property type="project" value="InterPro"/>
</dbReference>
<name>A0A2S9K4B1_9BURK</name>
<keyword evidence="12" id="KW-1185">Reference proteome</keyword>
<keyword evidence="11" id="KW-0969">Cilium</keyword>
<comment type="function">
    <text evidence="1 10">Controls the rotational direction of flagella during chemotaxis.</text>
</comment>
<dbReference type="PANTHER" id="PTHR35091:SF2">
    <property type="entry name" value="FLAGELLAR PROTEIN FLIL"/>
    <property type="match status" value="1"/>
</dbReference>
<reference evidence="11 12" key="1">
    <citation type="submission" date="2018-03" db="EMBL/GenBank/DDBJ databases">
        <title>Comparative genomics illustrates the genes involved in a hyperalkaliphilic mechanisms of Serpentinomonas isolated from highly-alkaline calcium-rich serpentinized springs.</title>
        <authorList>
            <person name="Suzuki S."/>
            <person name="Ishii S."/>
            <person name="Walworth N."/>
            <person name="Bird L."/>
            <person name="Kuenen J.G."/>
            <person name="Nealson K.H."/>
        </authorList>
    </citation>
    <scope>NUCLEOTIDE SEQUENCE [LARGE SCALE GENOMIC DNA]</scope>
    <source>
        <strain evidence="11 12">P1</strain>
    </source>
</reference>
<gene>
    <name evidence="11" type="ORF">C6P64_09900</name>
</gene>
<evidence type="ECO:0000256" key="3">
    <source>
        <dbReference type="ARBA" id="ARBA00008281"/>
    </source>
</evidence>
<evidence type="ECO:0000313" key="12">
    <source>
        <dbReference type="Proteomes" id="UP000238589"/>
    </source>
</evidence>
<feature type="transmembrane region" description="Helical" evidence="10">
    <location>
        <begin position="24"/>
        <end position="44"/>
    </location>
</feature>
<keyword evidence="7 10" id="KW-0283">Flagellar rotation</keyword>